<dbReference type="Gene3D" id="2.120.10.30">
    <property type="entry name" value="TolB, C-terminal domain"/>
    <property type="match status" value="1"/>
</dbReference>
<dbReference type="PANTHER" id="PTHR19328:SF13">
    <property type="entry name" value="HIPL1 PROTEIN"/>
    <property type="match status" value="1"/>
</dbReference>
<dbReference type="EMBL" id="LR216287">
    <property type="protein sequence ID" value="VFJ12910.1"/>
    <property type="molecule type" value="Genomic_DNA"/>
</dbReference>
<dbReference type="RefSeq" id="WP_134482921.1">
    <property type="nucleotide sequence ID" value="NZ_LR216287.1"/>
</dbReference>
<evidence type="ECO:0000313" key="3">
    <source>
        <dbReference type="Proteomes" id="UP000294299"/>
    </source>
</evidence>
<dbReference type="Pfam" id="PF07995">
    <property type="entry name" value="GSDH"/>
    <property type="match status" value="1"/>
</dbReference>
<accession>A0A484IB55</accession>
<dbReference type="PANTHER" id="PTHR19328">
    <property type="entry name" value="HEDGEHOG-INTERACTING PROTEIN"/>
    <property type="match status" value="1"/>
</dbReference>
<evidence type="ECO:0000313" key="2">
    <source>
        <dbReference type="EMBL" id="VFJ12910.1"/>
    </source>
</evidence>
<gene>
    <name evidence="2" type="ORF">NFRAN_0588</name>
</gene>
<reference evidence="2 3" key="1">
    <citation type="submission" date="2019-02" db="EMBL/GenBank/DDBJ databases">
        <authorList>
            <person name="Lehtovirta-Morley E L."/>
        </authorList>
    </citation>
    <scope>NUCLEOTIDE SEQUENCE [LARGE SCALE GENOMIC DNA]</scope>
    <source>
        <strain evidence="2">NFRAN1</strain>
    </source>
</reference>
<dbReference type="AlphaFoldDB" id="A0A484IB55"/>
<protein>
    <submittedName>
        <fullName evidence="2">Soluble aldose sugar dehydrogenase YliI</fullName>
        <ecNumber evidence="2">1.1.5.-</ecNumber>
    </submittedName>
</protein>
<dbReference type="GeneID" id="39420101"/>
<dbReference type="InterPro" id="IPR012938">
    <property type="entry name" value="Glc/Sorbosone_DH"/>
</dbReference>
<proteinExistence type="predicted"/>
<dbReference type="InterPro" id="IPR011041">
    <property type="entry name" value="Quinoprot_gluc/sorb_DH_b-prop"/>
</dbReference>
<keyword evidence="2" id="KW-0560">Oxidoreductase</keyword>
<dbReference type="SUPFAM" id="SSF50952">
    <property type="entry name" value="Soluble quinoprotein glucose dehydrogenase"/>
    <property type="match status" value="1"/>
</dbReference>
<dbReference type="Proteomes" id="UP000294299">
    <property type="component" value="Chromosome NFRAN"/>
</dbReference>
<dbReference type="GO" id="GO:0016491">
    <property type="term" value="F:oxidoreductase activity"/>
    <property type="evidence" value="ECO:0007669"/>
    <property type="project" value="UniProtKB-KW"/>
</dbReference>
<name>A0A484IB55_9ARCH</name>
<feature type="domain" description="Glucose/Sorbosone dehydrogenase" evidence="1">
    <location>
        <begin position="64"/>
        <end position="449"/>
    </location>
</feature>
<dbReference type="InterPro" id="IPR011042">
    <property type="entry name" value="6-blade_b-propeller_TolB-like"/>
</dbReference>
<dbReference type="EC" id="1.1.5.-" evidence="2"/>
<organism evidence="2 3">
    <name type="scientific">Candidatus Nitrosocosmicus franklandianus</name>
    <dbReference type="NCBI Taxonomy" id="1798806"/>
    <lineage>
        <taxon>Archaea</taxon>
        <taxon>Nitrososphaerota</taxon>
        <taxon>Nitrososphaeria</taxon>
        <taxon>Nitrososphaerales</taxon>
        <taxon>Nitrososphaeraceae</taxon>
        <taxon>Candidatus Nitrosocosmicus</taxon>
    </lineage>
</organism>
<dbReference type="OrthoDB" id="6744at2157"/>
<keyword evidence="3" id="KW-1185">Reference proteome</keyword>
<dbReference type="KEGG" id="nfn:NFRAN_0588"/>
<sequence>MLKHIIEPRLLLIFPFIGLTIFLLFFSFFSVPLALAAYSKASPNSDGPEIMDASLQAQTVVDELDFPTSMAFIGENDILVTEKNTGKVIRILNGEIMDDPVIDVPVATQIERGLLGIDVSKNSGAGKIFVFLFYTESGNGEDASDIEKGVDPLGNRLYRYEMVDGKLINPLLLLDLPADPVKEGRTDHNGGKVVVGPDNNVYLIVGEVGGHRTQAQNVEDGPAPNGLGGILRITQDGKIVDPDNPIFGDQIPLNLYYAMGIRNSFGMDFDSLTGNLWDTENGASYGDEINLVTPGFNSGWEQIQGYAENNDLKKENTDSSSGKNLFPENLLYFGNSHYSDPEFVWVNTIGITDLKFLDSEKLGKQYANNMFVGDINNGYLYRFVLNDLRDGVIMDEQRYGGNLQSLSDKQVDDPRESQPLVFGEGFGGITDIEVGVDGYLYVLSYSGSLYRILPLT</sequence>
<evidence type="ECO:0000259" key="1">
    <source>
        <dbReference type="Pfam" id="PF07995"/>
    </source>
</evidence>